<feature type="transmembrane region" description="Helical" evidence="2">
    <location>
        <begin position="13"/>
        <end position="34"/>
    </location>
</feature>
<dbReference type="EMBL" id="FRFD01000020">
    <property type="protein sequence ID" value="SHO54258.1"/>
    <property type="molecule type" value="Genomic_DNA"/>
</dbReference>
<protein>
    <recommendedName>
        <fullName evidence="5">DUF4446 domain-containing protein</fullName>
    </recommendedName>
</protein>
<keyword evidence="4" id="KW-1185">Reference proteome</keyword>
<dbReference type="OrthoDB" id="5244042at2"/>
<keyword evidence="1" id="KW-0175">Coiled coil</keyword>
<gene>
    <name evidence="3" type="ORF">SAMN02745217_04717</name>
</gene>
<reference evidence="3 4" key="1">
    <citation type="submission" date="2016-12" db="EMBL/GenBank/DDBJ databases">
        <authorList>
            <person name="Song W.-J."/>
            <person name="Kurnit D.M."/>
        </authorList>
    </citation>
    <scope>NUCLEOTIDE SEQUENCE [LARGE SCALE GENOMIC DNA]</scope>
    <source>
        <strain evidence="3 4">DSM 12503</strain>
    </source>
</reference>
<evidence type="ECO:0000256" key="1">
    <source>
        <dbReference type="SAM" id="Coils"/>
    </source>
</evidence>
<dbReference type="Proteomes" id="UP000184612">
    <property type="component" value="Unassembled WGS sequence"/>
</dbReference>
<keyword evidence="2" id="KW-0812">Transmembrane</keyword>
<dbReference type="RefSeq" id="WP_084558854.1">
    <property type="nucleotide sequence ID" value="NZ_FRFD01000020.1"/>
</dbReference>
<name>A0A1M7YNW0_9FIRM</name>
<organism evidence="3 4">
    <name type="scientific">Anaerocolumna xylanovorans DSM 12503</name>
    <dbReference type="NCBI Taxonomy" id="1121345"/>
    <lineage>
        <taxon>Bacteria</taxon>
        <taxon>Bacillati</taxon>
        <taxon>Bacillota</taxon>
        <taxon>Clostridia</taxon>
        <taxon>Lachnospirales</taxon>
        <taxon>Lachnospiraceae</taxon>
        <taxon>Anaerocolumna</taxon>
    </lineage>
</organism>
<feature type="coiled-coil region" evidence="1">
    <location>
        <begin position="52"/>
        <end position="86"/>
    </location>
</feature>
<evidence type="ECO:0000313" key="4">
    <source>
        <dbReference type="Proteomes" id="UP000184612"/>
    </source>
</evidence>
<dbReference type="STRING" id="1121345.SAMN02745217_04717"/>
<evidence type="ECO:0008006" key="5">
    <source>
        <dbReference type="Google" id="ProtNLM"/>
    </source>
</evidence>
<evidence type="ECO:0000313" key="3">
    <source>
        <dbReference type="EMBL" id="SHO54258.1"/>
    </source>
</evidence>
<dbReference type="InterPro" id="IPR027981">
    <property type="entry name" value="DUF4446"/>
</dbReference>
<proteinExistence type="predicted"/>
<keyword evidence="2" id="KW-1133">Transmembrane helix</keyword>
<dbReference type="Pfam" id="PF14584">
    <property type="entry name" value="DUF4446"/>
    <property type="match status" value="1"/>
</dbReference>
<accession>A0A1M7YNW0</accession>
<sequence length="170" mass="19731">MLLSDYISDYLDYILVVMAVSIIIMLICLIVLFVKSSKLKKSYKKFMEGAEGKSLEEQFEDKFKQLEELRKESKLHTDQIKKIFENLMITYQKIGIVKYDAFQEMGGKLSFVLAILNDENDGFLLNSMHSTREGCYTYVKEIIKGESFVVLSSEEKLALEEAKKTKNYME</sequence>
<dbReference type="AlphaFoldDB" id="A0A1M7YNW0"/>
<keyword evidence="2" id="KW-0472">Membrane</keyword>
<evidence type="ECO:0000256" key="2">
    <source>
        <dbReference type="SAM" id="Phobius"/>
    </source>
</evidence>